<comment type="caution">
    <text evidence="2">The sequence shown here is derived from an EMBL/GenBank/DDBJ whole genome shotgun (WGS) entry which is preliminary data.</text>
</comment>
<evidence type="ECO:0000313" key="2">
    <source>
        <dbReference type="EMBL" id="KAJ7691953.1"/>
    </source>
</evidence>
<organism evidence="2 3">
    <name type="scientific">Mycena rosella</name>
    <name type="common">Pink bonnet</name>
    <name type="synonym">Agaricus rosellus</name>
    <dbReference type="NCBI Taxonomy" id="1033263"/>
    <lineage>
        <taxon>Eukaryota</taxon>
        <taxon>Fungi</taxon>
        <taxon>Dikarya</taxon>
        <taxon>Basidiomycota</taxon>
        <taxon>Agaricomycotina</taxon>
        <taxon>Agaricomycetes</taxon>
        <taxon>Agaricomycetidae</taxon>
        <taxon>Agaricales</taxon>
        <taxon>Marasmiineae</taxon>
        <taxon>Mycenaceae</taxon>
        <taxon>Mycena</taxon>
    </lineage>
</organism>
<proteinExistence type="predicted"/>
<evidence type="ECO:0000313" key="3">
    <source>
        <dbReference type="Proteomes" id="UP001221757"/>
    </source>
</evidence>
<gene>
    <name evidence="2" type="ORF">B0H17DRAFT_1062245</name>
</gene>
<dbReference type="Proteomes" id="UP001221757">
    <property type="component" value="Unassembled WGS sequence"/>
</dbReference>
<accession>A0AAD7DKY6</accession>
<dbReference type="EMBL" id="JARKIE010000055">
    <property type="protein sequence ID" value="KAJ7691953.1"/>
    <property type="molecule type" value="Genomic_DNA"/>
</dbReference>
<keyword evidence="3" id="KW-1185">Reference proteome</keyword>
<sequence length="247" mass="27797">MRAEFDDQPCELGRKRGVGEFNPGMGGEHESAQLELHAGWTILQYGEGIGELGIENVDVLEPSKLIPRQAFQRPRWPGEGDFSQARRDRKNLYGSARHGYLQIILVDGPGDVDALQERKVPMCGGQRRKEREVHAEQRCLPTAAMPDKQIKQMAIYHNIVRCSDSDLQRCARAAVQNELHQRKHFAGPKHHIDVDHPPKHRGPQGLHTPMRAHMGDLQEVAANEPVDLGERSGLRFRPVGVGWGIER</sequence>
<dbReference type="AlphaFoldDB" id="A0AAD7DKY6"/>
<evidence type="ECO:0000256" key="1">
    <source>
        <dbReference type="SAM" id="MobiDB-lite"/>
    </source>
</evidence>
<name>A0AAD7DKY6_MYCRO</name>
<reference evidence="2" key="1">
    <citation type="submission" date="2023-03" db="EMBL/GenBank/DDBJ databases">
        <title>Massive genome expansion in bonnet fungi (Mycena s.s.) driven by repeated elements and novel gene families across ecological guilds.</title>
        <authorList>
            <consortium name="Lawrence Berkeley National Laboratory"/>
            <person name="Harder C.B."/>
            <person name="Miyauchi S."/>
            <person name="Viragh M."/>
            <person name="Kuo A."/>
            <person name="Thoen E."/>
            <person name="Andreopoulos B."/>
            <person name="Lu D."/>
            <person name="Skrede I."/>
            <person name="Drula E."/>
            <person name="Henrissat B."/>
            <person name="Morin E."/>
            <person name="Kohler A."/>
            <person name="Barry K."/>
            <person name="LaButti K."/>
            <person name="Morin E."/>
            <person name="Salamov A."/>
            <person name="Lipzen A."/>
            <person name="Mereny Z."/>
            <person name="Hegedus B."/>
            <person name="Baldrian P."/>
            <person name="Stursova M."/>
            <person name="Weitz H."/>
            <person name="Taylor A."/>
            <person name="Grigoriev I.V."/>
            <person name="Nagy L.G."/>
            <person name="Martin F."/>
            <person name="Kauserud H."/>
        </authorList>
    </citation>
    <scope>NUCLEOTIDE SEQUENCE</scope>
    <source>
        <strain evidence="2">CBHHK067</strain>
    </source>
</reference>
<feature type="region of interest" description="Disordered" evidence="1">
    <location>
        <begin position="188"/>
        <end position="209"/>
    </location>
</feature>
<protein>
    <submittedName>
        <fullName evidence="2">Uncharacterized protein</fullName>
    </submittedName>
</protein>